<dbReference type="PANTHER" id="PTHR11831">
    <property type="entry name" value="30S 40S RIBOSOMAL PROTEIN"/>
    <property type="match status" value="1"/>
</dbReference>
<dbReference type="SMART" id="SM01390">
    <property type="entry name" value="Ribosomal_S4"/>
    <property type="match status" value="1"/>
</dbReference>
<dbReference type="PANTHER" id="PTHR11831:SF4">
    <property type="entry name" value="SMALL RIBOSOMAL SUBUNIT PROTEIN US4M"/>
    <property type="match status" value="1"/>
</dbReference>
<evidence type="ECO:0000256" key="2">
    <source>
        <dbReference type="ARBA" id="ARBA00022730"/>
    </source>
</evidence>
<dbReference type="InterPro" id="IPR036986">
    <property type="entry name" value="S4_RNA-bd_sf"/>
</dbReference>
<keyword evidence="2" id="KW-0699">rRNA-binding</keyword>
<evidence type="ECO:0000256" key="1">
    <source>
        <dbReference type="ARBA" id="ARBA00007465"/>
    </source>
</evidence>
<dbReference type="InterPro" id="IPR005709">
    <property type="entry name" value="Ribosomal_uS4_bac-type"/>
</dbReference>
<dbReference type="Pfam" id="PF00163">
    <property type="entry name" value="Ribosomal_S4"/>
    <property type="match status" value="1"/>
</dbReference>
<dbReference type="FunFam" id="3.10.290.10:FF:000001">
    <property type="entry name" value="30S ribosomal protein S4"/>
    <property type="match status" value="1"/>
</dbReference>
<dbReference type="InterPro" id="IPR002942">
    <property type="entry name" value="S4_RNA-bd"/>
</dbReference>
<dbReference type="HAMAP" id="MF_01306_B">
    <property type="entry name" value="Ribosomal_uS4_B"/>
    <property type="match status" value="1"/>
</dbReference>
<dbReference type="InterPro" id="IPR022801">
    <property type="entry name" value="Ribosomal_uS4"/>
</dbReference>
<keyword evidence="4" id="KW-0689">Ribosomal protein</keyword>
<dbReference type="InterPro" id="IPR001912">
    <property type="entry name" value="Ribosomal_uS4_N"/>
</dbReference>
<gene>
    <name evidence="8" type="ORF">METZ01_LOCUS315763</name>
</gene>
<dbReference type="SUPFAM" id="SSF55174">
    <property type="entry name" value="Alpha-L RNA-binding motif"/>
    <property type="match status" value="1"/>
</dbReference>
<dbReference type="NCBIfam" id="TIGR01017">
    <property type="entry name" value="rpsD_bact"/>
    <property type="match status" value="1"/>
</dbReference>
<evidence type="ECO:0000259" key="6">
    <source>
        <dbReference type="SMART" id="SM00363"/>
    </source>
</evidence>
<sequence length="199" mass="22856">MARYTGPIQKKLRALGLESYGVYGTRKDKRVNQGFTRRRRVSAYGLQLKEKQKAKFLYGVLEKQFRNYFDKALFQEGITGDNLIILLERRLDNVLYRSGMFLSRKQSRQAVNHGHFSVNGRKVNIPSYQIDQGDVIQWTEKGKKTSLFEIAQENCKTIPTPNWIGLSQADMETTAITIPTAEDGEPEIDTTQIVELYSK</sequence>
<evidence type="ECO:0000256" key="4">
    <source>
        <dbReference type="ARBA" id="ARBA00022980"/>
    </source>
</evidence>
<organism evidence="8">
    <name type="scientific">marine metagenome</name>
    <dbReference type="NCBI Taxonomy" id="408172"/>
    <lineage>
        <taxon>unclassified sequences</taxon>
        <taxon>metagenomes</taxon>
        <taxon>ecological metagenomes</taxon>
    </lineage>
</organism>
<dbReference type="GO" id="GO:0006412">
    <property type="term" value="P:translation"/>
    <property type="evidence" value="ECO:0007669"/>
    <property type="project" value="InterPro"/>
</dbReference>
<dbReference type="SMART" id="SM00363">
    <property type="entry name" value="S4"/>
    <property type="match status" value="1"/>
</dbReference>
<protein>
    <submittedName>
        <fullName evidence="8">Uncharacterized protein</fullName>
    </submittedName>
</protein>
<dbReference type="EMBL" id="UINC01101804">
    <property type="protein sequence ID" value="SVC62909.1"/>
    <property type="molecule type" value="Genomic_DNA"/>
</dbReference>
<keyword evidence="3" id="KW-0694">RNA-binding</keyword>
<dbReference type="Gene3D" id="1.10.1050.10">
    <property type="entry name" value="Ribosomal Protein S4 Delta 41, Chain A, domain 1"/>
    <property type="match status" value="1"/>
</dbReference>
<dbReference type="Pfam" id="PF01479">
    <property type="entry name" value="S4"/>
    <property type="match status" value="1"/>
</dbReference>
<dbReference type="GO" id="GO:0042274">
    <property type="term" value="P:ribosomal small subunit biogenesis"/>
    <property type="evidence" value="ECO:0007669"/>
    <property type="project" value="TreeGrafter"/>
</dbReference>
<name>A0A382NNW6_9ZZZZ</name>
<accession>A0A382NNW6</accession>
<dbReference type="AlphaFoldDB" id="A0A382NNW6"/>
<dbReference type="NCBIfam" id="NF003717">
    <property type="entry name" value="PRK05327.1"/>
    <property type="match status" value="1"/>
</dbReference>
<dbReference type="Gene3D" id="3.10.290.10">
    <property type="entry name" value="RNA-binding S4 domain"/>
    <property type="match status" value="1"/>
</dbReference>
<evidence type="ECO:0000259" key="7">
    <source>
        <dbReference type="SMART" id="SM01390"/>
    </source>
</evidence>
<keyword evidence="5" id="KW-0687">Ribonucleoprotein</keyword>
<dbReference type="GO" id="GO:0003735">
    <property type="term" value="F:structural constituent of ribosome"/>
    <property type="evidence" value="ECO:0007669"/>
    <property type="project" value="InterPro"/>
</dbReference>
<dbReference type="GO" id="GO:0019843">
    <property type="term" value="F:rRNA binding"/>
    <property type="evidence" value="ECO:0007669"/>
    <property type="project" value="UniProtKB-KW"/>
</dbReference>
<evidence type="ECO:0000256" key="3">
    <source>
        <dbReference type="ARBA" id="ARBA00022884"/>
    </source>
</evidence>
<comment type="similarity">
    <text evidence="1">Belongs to the universal ribosomal protein uS4 family.</text>
</comment>
<reference evidence="8" key="1">
    <citation type="submission" date="2018-05" db="EMBL/GenBank/DDBJ databases">
        <authorList>
            <person name="Lanie J.A."/>
            <person name="Ng W.-L."/>
            <person name="Kazmierczak K.M."/>
            <person name="Andrzejewski T.M."/>
            <person name="Davidsen T.M."/>
            <person name="Wayne K.J."/>
            <person name="Tettelin H."/>
            <person name="Glass J.I."/>
            <person name="Rusch D."/>
            <person name="Podicherti R."/>
            <person name="Tsui H.-C.T."/>
            <person name="Winkler M.E."/>
        </authorList>
    </citation>
    <scope>NUCLEOTIDE SEQUENCE</scope>
</reference>
<dbReference type="GO" id="GO:0015935">
    <property type="term" value="C:small ribosomal subunit"/>
    <property type="evidence" value="ECO:0007669"/>
    <property type="project" value="InterPro"/>
</dbReference>
<feature type="domain" description="RNA-binding S4" evidence="6">
    <location>
        <begin position="89"/>
        <end position="151"/>
    </location>
</feature>
<proteinExistence type="inferred from homology"/>
<evidence type="ECO:0000313" key="8">
    <source>
        <dbReference type="EMBL" id="SVC62909.1"/>
    </source>
</evidence>
<feature type="domain" description="Small ribosomal subunit protein uS4 N-terminal" evidence="7">
    <location>
        <begin position="3"/>
        <end position="88"/>
    </location>
</feature>
<dbReference type="PROSITE" id="PS50889">
    <property type="entry name" value="S4"/>
    <property type="match status" value="1"/>
</dbReference>
<evidence type="ECO:0000256" key="5">
    <source>
        <dbReference type="ARBA" id="ARBA00023274"/>
    </source>
</evidence>
<dbReference type="CDD" id="cd00165">
    <property type="entry name" value="S4"/>
    <property type="match status" value="1"/>
</dbReference>